<protein>
    <submittedName>
        <fullName evidence="1">Uncharacterized protein</fullName>
    </submittedName>
</protein>
<dbReference type="Proteomes" id="UP001249851">
    <property type="component" value="Unassembled WGS sequence"/>
</dbReference>
<dbReference type="EMBL" id="JARQWQ010000087">
    <property type="protein sequence ID" value="KAK2552379.1"/>
    <property type="molecule type" value="Genomic_DNA"/>
</dbReference>
<reference evidence="1" key="1">
    <citation type="journal article" date="2023" name="G3 (Bethesda)">
        <title>Whole genome assembly and annotation of the endangered Caribbean coral Acropora cervicornis.</title>
        <authorList>
            <person name="Selwyn J.D."/>
            <person name="Vollmer S.V."/>
        </authorList>
    </citation>
    <scope>NUCLEOTIDE SEQUENCE</scope>
    <source>
        <strain evidence="1">K2</strain>
    </source>
</reference>
<name>A0AAD9UWB8_ACRCE</name>
<proteinExistence type="predicted"/>
<gene>
    <name evidence="1" type="ORF">P5673_026459</name>
</gene>
<reference evidence="1" key="2">
    <citation type="journal article" date="2023" name="Science">
        <title>Genomic signatures of disease resistance in endangered staghorn corals.</title>
        <authorList>
            <person name="Vollmer S.V."/>
            <person name="Selwyn J.D."/>
            <person name="Despard B.A."/>
            <person name="Roesel C.L."/>
        </authorList>
    </citation>
    <scope>NUCLEOTIDE SEQUENCE</scope>
    <source>
        <strain evidence="1">K2</strain>
    </source>
</reference>
<evidence type="ECO:0000313" key="2">
    <source>
        <dbReference type="Proteomes" id="UP001249851"/>
    </source>
</evidence>
<evidence type="ECO:0000313" key="1">
    <source>
        <dbReference type="EMBL" id="KAK2552379.1"/>
    </source>
</evidence>
<keyword evidence="2" id="KW-1185">Reference proteome</keyword>
<organism evidence="1 2">
    <name type="scientific">Acropora cervicornis</name>
    <name type="common">Staghorn coral</name>
    <dbReference type="NCBI Taxonomy" id="6130"/>
    <lineage>
        <taxon>Eukaryota</taxon>
        <taxon>Metazoa</taxon>
        <taxon>Cnidaria</taxon>
        <taxon>Anthozoa</taxon>
        <taxon>Hexacorallia</taxon>
        <taxon>Scleractinia</taxon>
        <taxon>Astrocoeniina</taxon>
        <taxon>Acroporidae</taxon>
        <taxon>Acropora</taxon>
    </lineage>
</organism>
<dbReference type="AlphaFoldDB" id="A0AAD9UWB8"/>
<comment type="caution">
    <text evidence="1">The sequence shown here is derived from an EMBL/GenBank/DDBJ whole genome shotgun (WGS) entry which is preliminary data.</text>
</comment>
<accession>A0AAD9UWB8</accession>
<sequence length="173" mass="19999">MEHCHFSITQLSMNMGKLADSSKQRTRLRSKISSERADLKRTISIHVRLEDIESGHFPWKKDSADRVPIRTKRLLIDKPMDVERHKEELKILQQEMMVFMKFYKDKILPSLEMQQTNLNTLSKVSVEQQVIQGKLALVAEGIAFIMKQITVGIVAFAPVLNYDLTAFREVLLT</sequence>